<dbReference type="OrthoDB" id="6989278at2"/>
<evidence type="ECO:0000313" key="3">
    <source>
        <dbReference type="Proteomes" id="UP000247437"/>
    </source>
</evidence>
<evidence type="ECO:0008006" key="4">
    <source>
        <dbReference type="Google" id="ProtNLM"/>
    </source>
</evidence>
<evidence type="ECO:0000256" key="1">
    <source>
        <dbReference type="SAM" id="SignalP"/>
    </source>
</evidence>
<dbReference type="Proteomes" id="UP000247437">
    <property type="component" value="Unassembled WGS sequence"/>
</dbReference>
<accession>A0A2W0F619</accession>
<dbReference type="RefSeq" id="WP_110657512.1">
    <property type="nucleotide sequence ID" value="NZ_PDLL01000019.1"/>
</dbReference>
<keyword evidence="1" id="KW-0732">Signal</keyword>
<dbReference type="EMBL" id="PDLL01000019">
    <property type="protein sequence ID" value="PYY72001.1"/>
    <property type="molecule type" value="Genomic_DNA"/>
</dbReference>
<dbReference type="AlphaFoldDB" id="A0A2W0F619"/>
<name>A0A2W0F619_PSEJE</name>
<proteinExistence type="predicted"/>
<sequence>MKTLLALPFAALIIASEQVSAACVYIQNTYSGILPADSEIIVQGPFTITGANGCQKANITSTITALGVGTPPSQFIDRLDGSTWTEVDGGNRSNVSTLGELGSYRVRLKNDQNVARGYSGTTRYGR</sequence>
<gene>
    <name evidence="2" type="ORF">CRX42_03205</name>
</gene>
<reference evidence="2 3" key="1">
    <citation type="journal article" date="2018" name="Appl. Microbiol. Biotechnol.">
        <title>Characterization of the caprolactam degradation pathway in Pseudomonas jessenii using mass spectrometry-based proteomics.</title>
        <authorList>
            <person name="Otzen M."/>
            <person name="Palacio C."/>
            <person name="Janssen D.B."/>
        </authorList>
    </citation>
    <scope>NUCLEOTIDE SEQUENCE [LARGE SCALE GENOMIC DNA]</scope>
    <source>
        <strain evidence="2 3">GO3</strain>
    </source>
</reference>
<feature type="chain" id="PRO_5015997198" description="Adhesin" evidence="1">
    <location>
        <begin position="22"/>
        <end position="126"/>
    </location>
</feature>
<feature type="signal peptide" evidence="1">
    <location>
        <begin position="1"/>
        <end position="21"/>
    </location>
</feature>
<organism evidence="2 3">
    <name type="scientific">Pseudomonas jessenii</name>
    <dbReference type="NCBI Taxonomy" id="77298"/>
    <lineage>
        <taxon>Bacteria</taxon>
        <taxon>Pseudomonadati</taxon>
        <taxon>Pseudomonadota</taxon>
        <taxon>Gammaproteobacteria</taxon>
        <taxon>Pseudomonadales</taxon>
        <taxon>Pseudomonadaceae</taxon>
        <taxon>Pseudomonas</taxon>
    </lineage>
</organism>
<protein>
    <recommendedName>
        <fullName evidence="4">Adhesin</fullName>
    </recommendedName>
</protein>
<comment type="caution">
    <text evidence="2">The sequence shown here is derived from an EMBL/GenBank/DDBJ whole genome shotgun (WGS) entry which is preliminary data.</text>
</comment>
<evidence type="ECO:0000313" key="2">
    <source>
        <dbReference type="EMBL" id="PYY72001.1"/>
    </source>
</evidence>